<dbReference type="InterPro" id="IPR013830">
    <property type="entry name" value="SGNH_hydro"/>
</dbReference>
<dbReference type="EMBL" id="QFRJ01000005">
    <property type="protein sequence ID" value="PWH85551.1"/>
    <property type="molecule type" value="Genomic_DNA"/>
</dbReference>
<sequence>MIQQKIKIAIVFLLFTFNFFGQELPVVEEDSLLTEEKLDSIAKSKLSKHSDSLNGYLNDDLFGIIDTSIQNQYPFINFDQNHYQFYTKESPTFEKLFFDVQQMVKNKSGKLNFYHIGGSHIQADIYTNDMREYLFNYWDDLPGERAWVFPFKMAGTNNPWNYGFTSHNDWKGYRSVIHRNDSVHYGLIGAAIACADKKINLAFRYKGNNENPPIDHIRVYHNKGEMPYEINYDPVNNPVLHQFTNEELGFTDTYFKKELVSFEVDFIKKNDSLISDSIQSKTLFIYGFQLMNKHPGISYTAIGINGAGLYTYLDNENFTEQLSQSPPDFFAFSVGTNDANVPYADFDPQVYKENLEKMMKKVLLANPDCAILLTVPNDSYYKRRYLNRNVDRERTVIIELAKKYQVPVWDLYGIMGELGSSKTWATNKLMKGDLVHFSIDGYHLKGDLFFEAFLKWIEQMENKPPVTILKKE</sequence>
<evidence type="ECO:0000259" key="1">
    <source>
        <dbReference type="Pfam" id="PF13472"/>
    </source>
</evidence>
<accession>A0A2U2XCW6</accession>
<reference evidence="2 3" key="1">
    <citation type="submission" date="2018-05" db="EMBL/GenBank/DDBJ databases">
        <title>Brumimicrobium oceani sp. nov., isolated from coastal sediment.</title>
        <authorList>
            <person name="Kou Y."/>
        </authorList>
    </citation>
    <scope>NUCLEOTIDE SEQUENCE [LARGE SCALE GENOMIC DNA]</scope>
    <source>
        <strain evidence="2 3">C305</strain>
    </source>
</reference>
<evidence type="ECO:0000313" key="3">
    <source>
        <dbReference type="Proteomes" id="UP000245370"/>
    </source>
</evidence>
<dbReference type="Pfam" id="PF13472">
    <property type="entry name" value="Lipase_GDSL_2"/>
    <property type="match status" value="1"/>
</dbReference>
<dbReference type="Proteomes" id="UP000245370">
    <property type="component" value="Unassembled WGS sequence"/>
</dbReference>
<dbReference type="InterPro" id="IPR051532">
    <property type="entry name" value="Ester_Hydrolysis_Enzymes"/>
</dbReference>
<dbReference type="OrthoDB" id="9764375at2"/>
<feature type="domain" description="SGNH hydrolase-type esterase" evidence="1">
    <location>
        <begin position="293"/>
        <end position="443"/>
    </location>
</feature>
<dbReference type="Gene3D" id="2.60.120.1360">
    <property type="match status" value="1"/>
</dbReference>
<protein>
    <recommendedName>
        <fullName evidence="1">SGNH hydrolase-type esterase domain-containing protein</fullName>
    </recommendedName>
</protein>
<gene>
    <name evidence="2" type="ORF">DIT68_07890</name>
</gene>
<dbReference type="GO" id="GO:0016788">
    <property type="term" value="F:hydrolase activity, acting on ester bonds"/>
    <property type="evidence" value="ECO:0007669"/>
    <property type="project" value="UniProtKB-ARBA"/>
</dbReference>
<evidence type="ECO:0000313" key="2">
    <source>
        <dbReference type="EMBL" id="PWH85551.1"/>
    </source>
</evidence>
<dbReference type="PANTHER" id="PTHR30383">
    <property type="entry name" value="THIOESTERASE 1/PROTEASE 1/LYSOPHOSPHOLIPASE L1"/>
    <property type="match status" value="1"/>
</dbReference>
<dbReference type="SUPFAM" id="SSF52266">
    <property type="entry name" value="SGNH hydrolase"/>
    <property type="match status" value="1"/>
</dbReference>
<keyword evidence="3" id="KW-1185">Reference proteome</keyword>
<dbReference type="PANTHER" id="PTHR30383:SF29">
    <property type="entry name" value="SGNH HYDROLASE-TYPE ESTERASE DOMAIN-CONTAINING PROTEIN"/>
    <property type="match status" value="1"/>
</dbReference>
<reference evidence="2 3" key="2">
    <citation type="submission" date="2018-05" db="EMBL/GenBank/DDBJ databases">
        <authorList>
            <person name="Lanie J.A."/>
            <person name="Ng W.-L."/>
            <person name="Kazmierczak K.M."/>
            <person name="Andrzejewski T.M."/>
            <person name="Davidsen T.M."/>
            <person name="Wayne K.J."/>
            <person name="Tettelin H."/>
            <person name="Glass J.I."/>
            <person name="Rusch D."/>
            <person name="Podicherti R."/>
            <person name="Tsui H.-C.T."/>
            <person name="Winkler M.E."/>
        </authorList>
    </citation>
    <scope>NUCLEOTIDE SEQUENCE [LARGE SCALE GENOMIC DNA]</scope>
    <source>
        <strain evidence="2 3">C305</strain>
    </source>
</reference>
<dbReference type="Gene3D" id="3.40.50.1110">
    <property type="entry name" value="SGNH hydrolase"/>
    <property type="match status" value="1"/>
</dbReference>
<dbReference type="AlphaFoldDB" id="A0A2U2XCW6"/>
<dbReference type="RefSeq" id="WP_109359257.1">
    <property type="nucleotide sequence ID" value="NZ_QFRJ01000005.1"/>
</dbReference>
<proteinExistence type="predicted"/>
<name>A0A2U2XCW6_9FLAO</name>
<dbReference type="InterPro" id="IPR036514">
    <property type="entry name" value="SGNH_hydro_sf"/>
</dbReference>
<organism evidence="2 3">
    <name type="scientific">Brumimicrobium oceani</name>
    <dbReference type="NCBI Taxonomy" id="2100725"/>
    <lineage>
        <taxon>Bacteria</taxon>
        <taxon>Pseudomonadati</taxon>
        <taxon>Bacteroidota</taxon>
        <taxon>Flavobacteriia</taxon>
        <taxon>Flavobacteriales</taxon>
        <taxon>Crocinitomicaceae</taxon>
        <taxon>Brumimicrobium</taxon>
    </lineage>
</organism>
<comment type="caution">
    <text evidence="2">The sequence shown here is derived from an EMBL/GenBank/DDBJ whole genome shotgun (WGS) entry which is preliminary data.</text>
</comment>